<evidence type="ECO:0000313" key="15">
    <source>
        <dbReference type="EMBL" id="MBK4735662.1"/>
    </source>
</evidence>
<feature type="transmembrane region" description="Helical" evidence="11">
    <location>
        <begin position="12"/>
        <end position="35"/>
    </location>
</feature>
<dbReference type="Pfam" id="PF00512">
    <property type="entry name" value="HisKA"/>
    <property type="match status" value="1"/>
</dbReference>
<evidence type="ECO:0000256" key="9">
    <source>
        <dbReference type="PROSITE-ProRule" id="PRU00169"/>
    </source>
</evidence>
<keyword evidence="4 9" id="KW-0597">Phosphoprotein</keyword>
<dbReference type="InterPro" id="IPR004358">
    <property type="entry name" value="Sig_transdc_His_kin-like_C"/>
</dbReference>
<keyword evidence="11" id="KW-0812">Transmembrane</keyword>
<dbReference type="InterPro" id="IPR001789">
    <property type="entry name" value="Sig_transdc_resp-reg_receiver"/>
</dbReference>
<dbReference type="SUPFAM" id="SSF47384">
    <property type="entry name" value="Homodimeric domain of signal transducing histidine kinase"/>
    <property type="match status" value="1"/>
</dbReference>
<dbReference type="InterPro" id="IPR011006">
    <property type="entry name" value="CheY-like_superfamily"/>
</dbReference>
<dbReference type="SMART" id="SM00304">
    <property type="entry name" value="HAMP"/>
    <property type="match status" value="1"/>
</dbReference>
<dbReference type="InterPro" id="IPR003660">
    <property type="entry name" value="HAMP_dom"/>
</dbReference>
<evidence type="ECO:0000256" key="8">
    <source>
        <dbReference type="ARBA" id="ARBA00023136"/>
    </source>
</evidence>
<comment type="catalytic activity">
    <reaction evidence="1">
        <text>ATP + protein L-histidine = ADP + protein N-phospho-L-histidine.</text>
        <dbReference type="EC" id="2.7.13.3"/>
    </reaction>
</comment>
<dbReference type="EMBL" id="JAEPBG010000005">
    <property type="protein sequence ID" value="MBK4735662.1"/>
    <property type="molecule type" value="Genomic_DNA"/>
</dbReference>
<keyword evidence="11" id="KW-1133">Transmembrane helix</keyword>
<dbReference type="SUPFAM" id="SSF55874">
    <property type="entry name" value="ATPase domain of HSP90 chaperone/DNA topoisomerase II/histidine kinase"/>
    <property type="match status" value="1"/>
</dbReference>
<dbReference type="PANTHER" id="PTHR43547">
    <property type="entry name" value="TWO-COMPONENT HISTIDINE KINASE"/>
    <property type="match status" value="1"/>
</dbReference>
<evidence type="ECO:0000313" key="16">
    <source>
        <dbReference type="Proteomes" id="UP000622890"/>
    </source>
</evidence>
<keyword evidence="16" id="KW-1185">Reference proteome</keyword>
<dbReference type="Gene3D" id="1.10.287.130">
    <property type="match status" value="1"/>
</dbReference>
<evidence type="ECO:0000259" key="13">
    <source>
        <dbReference type="PROSITE" id="PS50110"/>
    </source>
</evidence>
<sequence length="622" mass="68663">MIRAIRHSISRKLMLVVLATTFTGLLLSTLAILGYDIRNYQTAWVDDLRTQADLIARNSAPAVTFNDPKAAQENLALLRNRPAIETAAIYGADDALFSSYSRNGAGAPPPTALPQGVHIEGEHIVVSQVLATDHERVLTVYLRARYELWERLRNYALILGAVMLGSLLLAGLISIWLQAGFIRPVLEVTAVAREVMQRRDFSLRVKKTTSDEIGVLVDAFNDMLNEVGQRAAALEESNRRLHREMAERRSAEAALLQADKRKDEFLATLAHELRNPLAPLMNGLEIMQLDNSGNAATKKVREVMQRQLRQMVRLVDDLLDVSRITTGKLVVRKSRVELQAVLKSAVELTEAFIAQRGHALEVEMLDEPAWLDADATRLSQVFSNLLNNAAKYTDSGGRIRLIARIQDDHARVEIIDNGIGISPDMLPRVFEMFTQVDYSLERANAGLGVGLSLARRLVELHDGRLEAMSAGSGCGSTFAVTLPLAMAQQGRGQFDAVEASPASRRILLAEGGDDGADLEGMLLGMGQQVRLAHDDEQAYAAAKEFLPDFAFLDIGLPKLNAYGLARRLRSHVATRHCVLIAVTEADQERQLAQDAGFDEHLTKPIDPERLSELLARNWRNAA</sequence>
<dbReference type="Gene3D" id="3.40.50.2300">
    <property type="match status" value="1"/>
</dbReference>
<dbReference type="InterPro" id="IPR003661">
    <property type="entry name" value="HisK_dim/P_dom"/>
</dbReference>
<evidence type="ECO:0000256" key="7">
    <source>
        <dbReference type="ARBA" id="ARBA00023012"/>
    </source>
</evidence>
<name>A0A934SZ67_9BURK</name>
<dbReference type="Pfam" id="PF17152">
    <property type="entry name" value="CHASE8"/>
    <property type="match status" value="1"/>
</dbReference>
<keyword evidence="6" id="KW-0418">Kinase</keyword>
<dbReference type="InterPro" id="IPR003594">
    <property type="entry name" value="HATPase_dom"/>
</dbReference>
<feature type="domain" description="Response regulatory" evidence="13">
    <location>
        <begin position="505"/>
        <end position="618"/>
    </location>
</feature>
<reference evidence="15" key="1">
    <citation type="submission" date="2021-01" db="EMBL/GenBank/DDBJ databases">
        <title>Genome sequence of strain Noviherbaspirillum sp. DKR-6.</title>
        <authorList>
            <person name="Chaudhary D.K."/>
        </authorList>
    </citation>
    <scope>NUCLEOTIDE SEQUENCE</scope>
    <source>
        <strain evidence="15">DKR-6</strain>
    </source>
</reference>
<dbReference type="PRINTS" id="PR00344">
    <property type="entry name" value="BCTRLSENSOR"/>
</dbReference>
<dbReference type="SUPFAM" id="SSF158472">
    <property type="entry name" value="HAMP domain-like"/>
    <property type="match status" value="1"/>
</dbReference>
<dbReference type="PROSITE" id="PS50110">
    <property type="entry name" value="RESPONSE_REGULATORY"/>
    <property type="match status" value="1"/>
</dbReference>
<evidence type="ECO:0000259" key="14">
    <source>
        <dbReference type="PROSITE" id="PS50885"/>
    </source>
</evidence>
<comment type="caution">
    <text evidence="15">The sequence shown here is derived from an EMBL/GenBank/DDBJ whole genome shotgun (WGS) entry which is preliminary data.</text>
</comment>
<dbReference type="GO" id="GO:0000155">
    <property type="term" value="F:phosphorelay sensor kinase activity"/>
    <property type="evidence" value="ECO:0007669"/>
    <property type="project" value="InterPro"/>
</dbReference>
<feature type="domain" description="HAMP" evidence="14">
    <location>
        <begin position="179"/>
        <end position="232"/>
    </location>
</feature>
<keyword evidence="5" id="KW-0808">Transferase</keyword>
<keyword evidence="10" id="KW-0175">Coiled coil</keyword>
<evidence type="ECO:0000256" key="4">
    <source>
        <dbReference type="ARBA" id="ARBA00022553"/>
    </source>
</evidence>
<dbReference type="Pfam" id="PF00672">
    <property type="entry name" value="HAMP"/>
    <property type="match status" value="1"/>
</dbReference>
<dbReference type="Gene3D" id="6.10.340.10">
    <property type="match status" value="1"/>
</dbReference>
<dbReference type="CDD" id="cd06225">
    <property type="entry name" value="HAMP"/>
    <property type="match status" value="1"/>
</dbReference>
<evidence type="ECO:0000259" key="12">
    <source>
        <dbReference type="PROSITE" id="PS50109"/>
    </source>
</evidence>
<evidence type="ECO:0000256" key="3">
    <source>
        <dbReference type="ARBA" id="ARBA00012438"/>
    </source>
</evidence>
<accession>A0A934SZ67</accession>
<dbReference type="SMART" id="SM00387">
    <property type="entry name" value="HATPase_c"/>
    <property type="match status" value="1"/>
</dbReference>
<dbReference type="InterPro" id="IPR036890">
    <property type="entry name" value="HATPase_C_sf"/>
</dbReference>
<dbReference type="EC" id="2.7.13.3" evidence="3"/>
<dbReference type="InterPro" id="IPR033417">
    <property type="entry name" value="CHASE8"/>
</dbReference>
<evidence type="ECO:0000256" key="10">
    <source>
        <dbReference type="SAM" id="Coils"/>
    </source>
</evidence>
<evidence type="ECO:0000256" key="1">
    <source>
        <dbReference type="ARBA" id="ARBA00000085"/>
    </source>
</evidence>
<dbReference type="PROSITE" id="PS50885">
    <property type="entry name" value="HAMP"/>
    <property type="match status" value="1"/>
</dbReference>
<dbReference type="AlphaFoldDB" id="A0A934SZ67"/>
<organism evidence="15 16">
    <name type="scientific">Noviherbaspirillum pedocola</name>
    <dbReference type="NCBI Taxonomy" id="2801341"/>
    <lineage>
        <taxon>Bacteria</taxon>
        <taxon>Pseudomonadati</taxon>
        <taxon>Pseudomonadota</taxon>
        <taxon>Betaproteobacteria</taxon>
        <taxon>Burkholderiales</taxon>
        <taxon>Oxalobacteraceae</taxon>
        <taxon>Noviherbaspirillum</taxon>
    </lineage>
</organism>
<dbReference type="Pfam" id="PF00072">
    <property type="entry name" value="Response_reg"/>
    <property type="match status" value="1"/>
</dbReference>
<dbReference type="SMART" id="SM00448">
    <property type="entry name" value="REC"/>
    <property type="match status" value="1"/>
</dbReference>
<feature type="modified residue" description="4-aspartylphosphate" evidence="9">
    <location>
        <position position="553"/>
    </location>
</feature>
<protein>
    <recommendedName>
        <fullName evidence="3">histidine kinase</fullName>
        <ecNumber evidence="3">2.7.13.3</ecNumber>
    </recommendedName>
</protein>
<dbReference type="SUPFAM" id="SSF52172">
    <property type="entry name" value="CheY-like"/>
    <property type="match status" value="1"/>
</dbReference>
<dbReference type="Proteomes" id="UP000622890">
    <property type="component" value="Unassembled WGS sequence"/>
</dbReference>
<dbReference type="CDD" id="cd00082">
    <property type="entry name" value="HisKA"/>
    <property type="match status" value="1"/>
</dbReference>
<evidence type="ECO:0000256" key="5">
    <source>
        <dbReference type="ARBA" id="ARBA00022679"/>
    </source>
</evidence>
<dbReference type="SMART" id="SM00388">
    <property type="entry name" value="HisKA"/>
    <property type="match status" value="1"/>
</dbReference>
<dbReference type="Gene3D" id="3.30.565.10">
    <property type="entry name" value="Histidine kinase-like ATPase, C-terminal domain"/>
    <property type="match status" value="1"/>
</dbReference>
<dbReference type="Pfam" id="PF02518">
    <property type="entry name" value="HATPase_c"/>
    <property type="match status" value="1"/>
</dbReference>
<evidence type="ECO:0000256" key="11">
    <source>
        <dbReference type="SAM" id="Phobius"/>
    </source>
</evidence>
<dbReference type="RefSeq" id="WP_200592440.1">
    <property type="nucleotide sequence ID" value="NZ_JAEPBG010000005.1"/>
</dbReference>
<feature type="transmembrane region" description="Helical" evidence="11">
    <location>
        <begin position="155"/>
        <end position="177"/>
    </location>
</feature>
<gene>
    <name evidence="15" type="ORF">JJB74_13650</name>
</gene>
<evidence type="ECO:0000256" key="2">
    <source>
        <dbReference type="ARBA" id="ARBA00004429"/>
    </source>
</evidence>
<dbReference type="InterPro" id="IPR005467">
    <property type="entry name" value="His_kinase_dom"/>
</dbReference>
<keyword evidence="8 11" id="KW-0472">Membrane</keyword>
<dbReference type="PROSITE" id="PS50109">
    <property type="entry name" value="HIS_KIN"/>
    <property type="match status" value="1"/>
</dbReference>
<keyword evidence="7" id="KW-0902">Two-component regulatory system</keyword>
<feature type="coiled-coil region" evidence="10">
    <location>
        <begin position="224"/>
        <end position="254"/>
    </location>
</feature>
<proteinExistence type="predicted"/>
<feature type="domain" description="Histidine kinase" evidence="12">
    <location>
        <begin position="268"/>
        <end position="486"/>
    </location>
</feature>
<dbReference type="FunFam" id="1.10.287.130:FF:000001">
    <property type="entry name" value="Two-component sensor histidine kinase"/>
    <property type="match status" value="1"/>
</dbReference>
<comment type="subcellular location">
    <subcellularLocation>
        <location evidence="2">Cell inner membrane</location>
        <topology evidence="2">Multi-pass membrane protein</topology>
    </subcellularLocation>
</comment>
<dbReference type="FunFam" id="3.30.565.10:FF:000006">
    <property type="entry name" value="Sensor histidine kinase WalK"/>
    <property type="match status" value="1"/>
</dbReference>
<dbReference type="GO" id="GO:0005886">
    <property type="term" value="C:plasma membrane"/>
    <property type="evidence" value="ECO:0007669"/>
    <property type="project" value="UniProtKB-SubCell"/>
</dbReference>
<dbReference type="InterPro" id="IPR036097">
    <property type="entry name" value="HisK_dim/P_sf"/>
</dbReference>
<evidence type="ECO:0000256" key="6">
    <source>
        <dbReference type="ARBA" id="ARBA00022777"/>
    </source>
</evidence>
<dbReference type="PANTHER" id="PTHR43547:SF2">
    <property type="entry name" value="HYBRID SIGNAL TRANSDUCTION HISTIDINE KINASE C"/>
    <property type="match status" value="1"/>
</dbReference>